<accession>A0A2W4W974</accession>
<evidence type="ECO:0000259" key="1">
    <source>
        <dbReference type="Pfam" id="PF13598"/>
    </source>
</evidence>
<reference evidence="3 4" key="1">
    <citation type="submission" date="2018-04" db="EMBL/GenBank/DDBJ databases">
        <authorList>
            <person name="Go L.Y."/>
            <person name="Mitchell J.A."/>
        </authorList>
    </citation>
    <scope>NUCLEOTIDE SEQUENCE [LARGE SCALE GENOMIC DNA]</scope>
    <source>
        <strain evidence="3">ULC066bin1</strain>
    </source>
</reference>
<evidence type="ECO:0000259" key="2">
    <source>
        <dbReference type="Pfam" id="PF13600"/>
    </source>
</evidence>
<dbReference type="Pfam" id="PF13598">
    <property type="entry name" value="DUF4139"/>
    <property type="match status" value="1"/>
</dbReference>
<dbReference type="PANTHER" id="PTHR31005">
    <property type="entry name" value="DUF4139 DOMAIN-CONTAINING PROTEIN"/>
    <property type="match status" value="1"/>
</dbReference>
<reference evidence="3 4" key="2">
    <citation type="submission" date="2018-06" db="EMBL/GenBank/DDBJ databases">
        <title>Metagenomic assembly of (sub)arctic Cyanobacteria and their associated microbiome from non-axenic cultures.</title>
        <authorList>
            <person name="Baurain D."/>
        </authorList>
    </citation>
    <scope>NUCLEOTIDE SEQUENCE [LARGE SCALE GENOMIC DNA]</scope>
    <source>
        <strain evidence="3">ULC066bin1</strain>
    </source>
</reference>
<dbReference type="InterPro" id="IPR025554">
    <property type="entry name" value="DUF4140"/>
</dbReference>
<evidence type="ECO:0008006" key="5">
    <source>
        <dbReference type="Google" id="ProtNLM"/>
    </source>
</evidence>
<dbReference type="AlphaFoldDB" id="A0A2W4W974"/>
<evidence type="ECO:0000313" key="3">
    <source>
        <dbReference type="EMBL" id="PZO38519.1"/>
    </source>
</evidence>
<gene>
    <name evidence="3" type="ORF">DCF19_16490</name>
</gene>
<feature type="domain" description="DUF4139" evidence="1">
    <location>
        <begin position="216"/>
        <end position="519"/>
    </location>
</feature>
<dbReference type="Proteomes" id="UP000249467">
    <property type="component" value="Unassembled WGS sequence"/>
</dbReference>
<comment type="caution">
    <text evidence="3">The sequence shown here is derived from an EMBL/GenBank/DDBJ whole genome shotgun (WGS) entry which is preliminary data.</text>
</comment>
<dbReference type="NCBIfam" id="TIGR02231">
    <property type="entry name" value="mucoidy inhibitor MuiA family protein"/>
    <property type="match status" value="1"/>
</dbReference>
<dbReference type="PANTHER" id="PTHR31005:SF8">
    <property type="entry name" value="DUF4139 DOMAIN-CONTAINING PROTEIN"/>
    <property type="match status" value="1"/>
</dbReference>
<organism evidence="3 4">
    <name type="scientific">Pseudanabaena frigida</name>
    <dbReference type="NCBI Taxonomy" id="945775"/>
    <lineage>
        <taxon>Bacteria</taxon>
        <taxon>Bacillati</taxon>
        <taxon>Cyanobacteriota</taxon>
        <taxon>Cyanophyceae</taxon>
        <taxon>Pseudanabaenales</taxon>
        <taxon>Pseudanabaenaceae</taxon>
        <taxon>Pseudanabaena</taxon>
    </lineage>
</organism>
<protein>
    <recommendedName>
        <fullName evidence="5">Mucoidy inhibitor MuiA family protein</fullName>
    </recommendedName>
</protein>
<dbReference type="InterPro" id="IPR037291">
    <property type="entry name" value="DUF4139"/>
</dbReference>
<name>A0A2W4W974_9CYAN</name>
<dbReference type="Pfam" id="PF13600">
    <property type="entry name" value="DUF4140"/>
    <property type="match status" value="1"/>
</dbReference>
<sequence length="526" mass="59415">MVSTEIQTLSLDAPVTTVTLLEDRAQVQRIGKATLTAGLWRVQIDRVAPVLSNKSLRAEFIGNANALGARVNDVRVHRRMLIKEADRTELVEQLKIEWRSQYDRYNALTEDRQQCEDRFEQIGTILAKALQELPIDASWGQVDPMTWRSQLQPIFQKLRDTRSEILNTYHAQEQLREAIARLVQRIYAEARPDTIYTAHLEADLAIAQTGEYEIAFDYVVPNALWRPYHQAQLKMGVNPQLTFRTDGCVWQNTGEDWQNVDLVFSTARASLGTEPPLLSDDLLSIREKSKRIAVEMRDQAVKTTGLGAETRSETSAIELPGVDDGGEVRTLRAPVKATIPSDGRPYRVPLFQFQSPAKIERVLMPEIALQVVLKSEQTNSSTLPILAGPVDLVRSTEYVGRTTVSFIAPNEKFALGWGTDATMRVQRTESQKRDKNHLTQWNTVTNTIRLFLSNIGDEDRKISMTERVPVSELEKVKIEVVQDETSDRLQPDANGFCNWNLHLPAYSQLKVILVYKIAAAPDVEGI</sequence>
<feature type="domain" description="DUF4140" evidence="2">
    <location>
        <begin position="18"/>
        <end position="120"/>
    </location>
</feature>
<dbReference type="EMBL" id="QBML01000023">
    <property type="protein sequence ID" value="PZO38519.1"/>
    <property type="molecule type" value="Genomic_DNA"/>
</dbReference>
<dbReference type="InterPro" id="IPR011935">
    <property type="entry name" value="CHP02231"/>
</dbReference>
<evidence type="ECO:0000313" key="4">
    <source>
        <dbReference type="Proteomes" id="UP000249467"/>
    </source>
</evidence>
<proteinExistence type="predicted"/>